<evidence type="ECO:0000256" key="1">
    <source>
        <dbReference type="ARBA" id="ARBA00022679"/>
    </source>
</evidence>
<dbReference type="KEGG" id="mrr:Moror_12140"/>
<dbReference type="EMBL" id="AWSO01002565">
    <property type="protein sequence ID" value="ESK81294.1"/>
    <property type="molecule type" value="Genomic_DNA"/>
</dbReference>
<dbReference type="InterPro" id="IPR043128">
    <property type="entry name" value="Rev_trsase/Diguanyl_cyclase"/>
</dbReference>
<keyword evidence="2" id="KW-0548">Nucleotidyltransferase</keyword>
<accession>V2XP93</accession>
<evidence type="ECO:0000256" key="2">
    <source>
        <dbReference type="ARBA" id="ARBA00022695"/>
    </source>
</evidence>
<evidence type="ECO:0000313" key="9">
    <source>
        <dbReference type="Proteomes" id="UP000017559"/>
    </source>
</evidence>
<keyword evidence="6 8" id="KW-0695">RNA-directed DNA polymerase</keyword>
<dbReference type="PANTHER" id="PTHR37984:SF5">
    <property type="entry name" value="PROTEIN NYNRIN-LIKE"/>
    <property type="match status" value="1"/>
</dbReference>
<dbReference type="GO" id="GO:0003964">
    <property type="term" value="F:RNA-directed DNA polymerase activity"/>
    <property type="evidence" value="ECO:0007669"/>
    <property type="project" value="UniProtKB-KW"/>
</dbReference>
<dbReference type="SUPFAM" id="SSF56672">
    <property type="entry name" value="DNA/RNA polymerases"/>
    <property type="match status" value="1"/>
</dbReference>
<comment type="caution">
    <text evidence="8">The sequence shown here is derived from an EMBL/GenBank/DDBJ whole genome shotgun (WGS) entry which is preliminary data.</text>
</comment>
<name>V2XP93_MONRO</name>
<keyword evidence="3" id="KW-0540">Nuclease</keyword>
<keyword evidence="9" id="KW-1185">Reference proteome</keyword>
<feature type="domain" description="Reverse transcriptase RNase H-like" evidence="7">
    <location>
        <begin position="90"/>
        <end position="191"/>
    </location>
</feature>
<evidence type="ECO:0000259" key="7">
    <source>
        <dbReference type="Pfam" id="PF17917"/>
    </source>
</evidence>
<dbReference type="PANTHER" id="PTHR37984">
    <property type="entry name" value="PROTEIN CBG26694"/>
    <property type="match status" value="1"/>
</dbReference>
<dbReference type="Pfam" id="PF17917">
    <property type="entry name" value="RT_RNaseH"/>
    <property type="match status" value="1"/>
</dbReference>
<keyword evidence="1" id="KW-0808">Transferase</keyword>
<dbReference type="HOGENOM" id="CLU_000384_33_3_1"/>
<keyword evidence="4" id="KW-0255">Endonuclease</keyword>
<evidence type="ECO:0000256" key="3">
    <source>
        <dbReference type="ARBA" id="ARBA00022722"/>
    </source>
</evidence>
<dbReference type="InterPro" id="IPR041373">
    <property type="entry name" value="RT_RNaseH"/>
</dbReference>
<dbReference type="Gene3D" id="3.30.70.270">
    <property type="match status" value="1"/>
</dbReference>
<evidence type="ECO:0000256" key="5">
    <source>
        <dbReference type="ARBA" id="ARBA00022801"/>
    </source>
</evidence>
<dbReference type="CDD" id="cd09274">
    <property type="entry name" value="RNase_HI_RT_Ty3"/>
    <property type="match status" value="1"/>
</dbReference>
<gene>
    <name evidence="8" type="ORF">Moror_12140</name>
</gene>
<dbReference type="GO" id="GO:0004519">
    <property type="term" value="F:endonuclease activity"/>
    <property type="evidence" value="ECO:0007669"/>
    <property type="project" value="UniProtKB-KW"/>
</dbReference>
<evidence type="ECO:0000313" key="8">
    <source>
        <dbReference type="EMBL" id="ESK81294.1"/>
    </source>
</evidence>
<protein>
    <submittedName>
        <fullName evidence="8">Reverse transcriptase-rnase h-integrase</fullName>
    </submittedName>
</protein>
<organism evidence="8 9">
    <name type="scientific">Moniliophthora roreri (strain MCA 2997)</name>
    <name type="common">Cocoa frosty pod rot fungus</name>
    <name type="synonym">Crinipellis roreri</name>
    <dbReference type="NCBI Taxonomy" id="1381753"/>
    <lineage>
        <taxon>Eukaryota</taxon>
        <taxon>Fungi</taxon>
        <taxon>Dikarya</taxon>
        <taxon>Basidiomycota</taxon>
        <taxon>Agaricomycotina</taxon>
        <taxon>Agaricomycetes</taxon>
        <taxon>Agaricomycetidae</taxon>
        <taxon>Agaricales</taxon>
        <taxon>Marasmiineae</taxon>
        <taxon>Marasmiaceae</taxon>
        <taxon>Moniliophthora</taxon>
    </lineage>
</organism>
<reference evidence="8 9" key="1">
    <citation type="journal article" date="2014" name="BMC Genomics">
        <title>Genome and secretome analysis of the hemibiotrophic fungal pathogen, Moniliophthora roreri, which causes frosty pod rot disease of cacao: mechanisms of the biotrophic and necrotrophic phases.</title>
        <authorList>
            <person name="Meinhardt L.W."/>
            <person name="Costa G.G.L."/>
            <person name="Thomazella D.P.T."/>
            <person name="Teixeira P.J.P.L."/>
            <person name="Carazzolle M.F."/>
            <person name="Schuster S.C."/>
            <person name="Carlson J.E."/>
            <person name="Guiltinan M.J."/>
            <person name="Mieczkowski P."/>
            <person name="Farmer A."/>
            <person name="Ramaraj T."/>
            <person name="Crozier J."/>
            <person name="Davis R.E."/>
            <person name="Shao J."/>
            <person name="Melnick R.L."/>
            <person name="Pereira G.A.G."/>
            <person name="Bailey B.A."/>
        </authorList>
    </citation>
    <scope>NUCLEOTIDE SEQUENCE [LARGE SCALE GENOMIC DNA]</scope>
    <source>
        <strain evidence="8 9">MCA 2997</strain>
    </source>
</reference>
<proteinExistence type="predicted"/>
<dbReference type="InterPro" id="IPR043502">
    <property type="entry name" value="DNA/RNA_pol_sf"/>
</dbReference>
<dbReference type="InterPro" id="IPR050951">
    <property type="entry name" value="Retrovirus_Pol_polyprotein"/>
</dbReference>
<keyword evidence="5" id="KW-0378">Hydrolase</keyword>
<dbReference type="Proteomes" id="UP000017559">
    <property type="component" value="Unassembled WGS sequence"/>
</dbReference>
<evidence type="ECO:0000256" key="4">
    <source>
        <dbReference type="ARBA" id="ARBA00022759"/>
    </source>
</evidence>
<sequence>MDPAKVDVIANWKVPTSKELVSGFLGAVGFLVDNLPCIRVPMGILHSLTANATLFRWTFTEQQAFDEIKEIVEQHRNHCRVPLDYSPGHRPIWLVTDASSASVARVVSQGDHWKTARISAFYSAKLSLMQQNYAVHELEMLAGLETMLQYRDILQGVKFTWITDHKGLVHLMKQKNITGRQAHWLEKMSEFDFDVVYIPGEENMVIRCTIKNIH</sequence>
<dbReference type="OrthoDB" id="1750432at2759"/>
<dbReference type="AlphaFoldDB" id="V2XP93"/>
<dbReference type="GO" id="GO:0016787">
    <property type="term" value="F:hydrolase activity"/>
    <property type="evidence" value="ECO:0007669"/>
    <property type="project" value="UniProtKB-KW"/>
</dbReference>
<evidence type="ECO:0000256" key="6">
    <source>
        <dbReference type="ARBA" id="ARBA00022918"/>
    </source>
</evidence>